<dbReference type="Pfam" id="PF00364">
    <property type="entry name" value="Biotin_lipoyl"/>
    <property type="match status" value="1"/>
</dbReference>
<keyword evidence="9 12" id="KW-0450">Lipoyl</keyword>
<keyword evidence="10 12" id="KW-0012">Acyltransferase</keyword>
<dbReference type="InterPro" id="IPR003016">
    <property type="entry name" value="2-oxoA_DH_lipoyl-BS"/>
</dbReference>
<organism evidence="16 17">
    <name type="scientific">Candidatus Hydrogenisulfobacillus filiaventi</name>
    <dbReference type="NCBI Taxonomy" id="2707344"/>
    <lineage>
        <taxon>Bacteria</taxon>
        <taxon>Bacillati</taxon>
        <taxon>Bacillota</taxon>
        <taxon>Clostridia</taxon>
        <taxon>Eubacteriales</taxon>
        <taxon>Clostridiales Family XVII. Incertae Sedis</taxon>
        <taxon>Candidatus Hydrogenisulfobacillus</taxon>
    </lineage>
</organism>
<dbReference type="InterPro" id="IPR036625">
    <property type="entry name" value="E3-bd_dom_sf"/>
</dbReference>
<sequence length="393" mass="42110">MAADRVPVVVPELGESVTEAVVGNWLKAVGEPVAAGEELVELETDKVNLTVTAETAGVLAAVLRQPGETVPVGAVLGEIAVAGTGTPPEAIPPAPSAAPASPAPPLEETGPAAGRRASPAVRRLAEERGVDWRAVTPSGPEGRVRRADIPPAPAGPPRPARPDEERVPLSRRRLTIARRLVEARNTAAMLTTFNEVDLAAVTALRQRHREAFRERYGVSLGFMSFFTRAVVSALKRFPRLNAELDGNDLILKRHYDIGIAVATDEGLVVPVVRDADRLSFWEVEGRIADLAARARNGSLRPDDLEGGTFTITNGGVFGSLFSTPILNGPQVGILGMHRIQERPVAVEGQVVIRPMMYVALTYDHRVVDGQEAVSFLVHVKTLLEDPERLLVEG</sequence>
<keyword evidence="8 12" id="KW-0808">Transferase</keyword>
<dbReference type="InterPro" id="IPR000089">
    <property type="entry name" value="Biotin_lipoyl"/>
</dbReference>
<evidence type="ECO:0000256" key="9">
    <source>
        <dbReference type="ARBA" id="ARBA00022823"/>
    </source>
</evidence>
<comment type="function">
    <text evidence="1 12">E2 component of the 2-oxoglutarate dehydrogenase (OGDH) complex which catalyzes the second step in the conversion of 2-oxoglutarate to succinyl-CoA and CO(2).</text>
</comment>
<dbReference type="NCBIfam" id="TIGR01347">
    <property type="entry name" value="sucB"/>
    <property type="match status" value="1"/>
</dbReference>
<dbReference type="GO" id="GO:0004149">
    <property type="term" value="F:dihydrolipoyllysine-residue succinyltransferase activity"/>
    <property type="evidence" value="ECO:0007669"/>
    <property type="project" value="UniProtKB-UniRule"/>
</dbReference>
<comment type="similarity">
    <text evidence="3 12">Belongs to the 2-oxoacid dehydrogenase family.</text>
</comment>
<dbReference type="InterPro" id="IPR001078">
    <property type="entry name" value="2-oxoacid_DH_actylTfrase"/>
</dbReference>
<dbReference type="PROSITE" id="PS51826">
    <property type="entry name" value="PSBD"/>
    <property type="match status" value="1"/>
</dbReference>
<protein>
    <recommendedName>
        <fullName evidence="6 12">Dihydrolipoyllysine-residue succinyltransferase component of 2-oxoglutarate dehydrogenase complex</fullName>
        <ecNumber evidence="5 12">2.3.1.61</ecNumber>
    </recommendedName>
    <alternativeName>
        <fullName evidence="12">2-oxoglutarate dehydrogenase complex component E2</fullName>
    </alternativeName>
</protein>
<evidence type="ECO:0000256" key="4">
    <source>
        <dbReference type="ARBA" id="ARBA00011666"/>
    </source>
</evidence>
<dbReference type="GO" id="GO:0045252">
    <property type="term" value="C:oxoglutarate dehydrogenase complex"/>
    <property type="evidence" value="ECO:0007669"/>
    <property type="project" value="UniProtKB-UniRule"/>
</dbReference>
<dbReference type="InterPro" id="IPR006255">
    <property type="entry name" value="SucB"/>
</dbReference>
<comment type="cofactor">
    <cofactor evidence="12">
        <name>(R)-lipoate</name>
        <dbReference type="ChEBI" id="CHEBI:83088"/>
    </cofactor>
    <text evidence="12">Binds 1 lipoyl cofactor covalently.</text>
</comment>
<dbReference type="EMBL" id="LR778114">
    <property type="protein sequence ID" value="CAB1128073.1"/>
    <property type="molecule type" value="Genomic_DNA"/>
</dbReference>
<dbReference type="Gene3D" id="4.10.320.10">
    <property type="entry name" value="E3-binding domain"/>
    <property type="match status" value="1"/>
</dbReference>
<dbReference type="InterPro" id="IPR004167">
    <property type="entry name" value="PSBD"/>
</dbReference>
<dbReference type="GO" id="GO:0005829">
    <property type="term" value="C:cytosol"/>
    <property type="evidence" value="ECO:0007669"/>
    <property type="project" value="TreeGrafter"/>
</dbReference>
<comment type="subunit">
    <text evidence="4">Forms a 24-polypeptide structural core with octahedral symmetry. Part of the 2-oxoglutarate dehydrogenase (OGDH) complex composed of E1 (2-oxoglutarate dehydrogenase), E2 (dihydrolipoamide succinyltransferase) and E3 (dihydrolipoamide dehydrogenase); the complex contains multiple copies of the three enzymatic components (E1, E2 and E3).</text>
</comment>
<dbReference type="EC" id="2.3.1.61" evidence="5 12"/>
<feature type="compositionally biased region" description="Pro residues" evidence="13">
    <location>
        <begin position="89"/>
        <end position="105"/>
    </location>
</feature>
<evidence type="ECO:0000256" key="13">
    <source>
        <dbReference type="SAM" id="MobiDB-lite"/>
    </source>
</evidence>
<dbReference type="GO" id="GO:0006099">
    <property type="term" value="P:tricarboxylic acid cycle"/>
    <property type="evidence" value="ECO:0007669"/>
    <property type="project" value="UniProtKB-UniRule"/>
</dbReference>
<evidence type="ECO:0000256" key="2">
    <source>
        <dbReference type="ARBA" id="ARBA00005145"/>
    </source>
</evidence>
<evidence type="ECO:0000256" key="3">
    <source>
        <dbReference type="ARBA" id="ARBA00007317"/>
    </source>
</evidence>
<dbReference type="PANTHER" id="PTHR43416">
    <property type="entry name" value="DIHYDROLIPOYLLYSINE-RESIDUE SUCCINYLTRANSFERASE COMPONENT OF 2-OXOGLUTARATE DEHYDROGENASE COMPLEX, MITOCHONDRIAL-RELATED"/>
    <property type="match status" value="1"/>
</dbReference>
<feature type="domain" description="Peripheral subunit-binding (PSBD)" evidence="15">
    <location>
        <begin position="116"/>
        <end position="153"/>
    </location>
</feature>
<evidence type="ECO:0000259" key="14">
    <source>
        <dbReference type="PROSITE" id="PS50968"/>
    </source>
</evidence>
<reference evidence="16 17" key="1">
    <citation type="submission" date="2020-02" db="EMBL/GenBank/DDBJ databases">
        <authorList>
            <person name="Hogendoorn C."/>
        </authorList>
    </citation>
    <scope>NUCLEOTIDE SEQUENCE [LARGE SCALE GENOMIC DNA]</scope>
    <source>
        <strain evidence="16">R501</strain>
    </source>
</reference>
<dbReference type="InterPro" id="IPR050537">
    <property type="entry name" value="2-oxoacid_dehydrogenase"/>
</dbReference>
<dbReference type="Pfam" id="PF02817">
    <property type="entry name" value="E3_binding"/>
    <property type="match status" value="1"/>
</dbReference>
<dbReference type="KEGG" id="hfv:R50_0567"/>
<evidence type="ECO:0000313" key="16">
    <source>
        <dbReference type="EMBL" id="CAB1128073.1"/>
    </source>
</evidence>
<evidence type="ECO:0000256" key="10">
    <source>
        <dbReference type="ARBA" id="ARBA00023315"/>
    </source>
</evidence>
<dbReference type="Gene3D" id="2.40.50.100">
    <property type="match status" value="1"/>
</dbReference>
<dbReference type="InterPro" id="IPR011053">
    <property type="entry name" value="Single_hybrid_motif"/>
</dbReference>
<evidence type="ECO:0000256" key="6">
    <source>
        <dbReference type="ARBA" id="ARBA00019511"/>
    </source>
</evidence>
<dbReference type="GO" id="GO:0033512">
    <property type="term" value="P:L-lysine catabolic process to acetyl-CoA via saccharopine"/>
    <property type="evidence" value="ECO:0007669"/>
    <property type="project" value="UniProtKB-UniRule"/>
</dbReference>
<feature type="domain" description="Lipoyl-binding" evidence="14">
    <location>
        <begin position="5"/>
        <end position="80"/>
    </location>
</feature>
<dbReference type="SUPFAM" id="SSF47005">
    <property type="entry name" value="Peripheral subunit-binding domain of 2-oxo acid dehydrogenase complex"/>
    <property type="match status" value="1"/>
</dbReference>
<evidence type="ECO:0000256" key="1">
    <source>
        <dbReference type="ARBA" id="ARBA00004052"/>
    </source>
</evidence>
<dbReference type="InterPro" id="IPR023213">
    <property type="entry name" value="CAT-like_dom_sf"/>
</dbReference>
<dbReference type="SUPFAM" id="SSF51230">
    <property type="entry name" value="Single hybrid motif"/>
    <property type="match status" value="1"/>
</dbReference>
<feature type="region of interest" description="Disordered" evidence="13">
    <location>
        <begin position="86"/>
        <end position="169"/>
    </location>
</feature>
<name>A0A6F8ZEK3_9FIRM</name>
<dbReference type="AlphaFoldDB" id="A0A6F8ZEK3"/>
<dbReference type="PROSITE" id="PS50968">
    <property type="entry name" value="BIOTINYL_LIPOYL"/>
    <property type="match status" value="1"/>
</dbReference>
<evidence type="ECO:0000259" key="15">
    <source>
        <dbReference type="PROSITE" id="PS51826"/>
    </source>
</evidence>
<evidence type="ECO:0000313" key="17">
    <source>
        <dbReference type="Proteomes" id="UP000503399"/>
    </source>
</evidence>
<keyword evidence="7 12" id="KW-0816">Tricarboxylic acid cycle</keyword>
<dbReference type="NCBIfam" id="NF004309">
    <property type="entry name" value="PRK05704.1"/>
    <property type="match status" value="1"/>
</dbReference>
<evidence type="ECO:0000256" key="8">
    <source>
        <dbReference type="ARBA" id="ARBA00022679"/>
    </source>
</evidence>
<evidence type="ECO:0000256" key="11">
    <source>
        <dbReference type="ARBA" id="ARBA00052761"/>
    </source>
</evidence>
<dbReference type="UniPathway" id="UPA00868">
    <property type="reaction ID" value="UER00840"/>
</dbReference>
<dbReference type="Pfam" id="PF00198">
    <property type="entry name" value="2-oxoacid_dh"/>
    <property type="match status" value="1"/>
</dbReference>
<proteinExistence type="inferred from homology"/>
<evidence type="ECO:0000256" key="7">
    <source>
        <dbReference type="ARBA" id="ARBA00022532"/>
    </source>
</evidence>
<accession>A0A6F8ZEK3</accession>
<dbReference type="SUPFAM" id="SSF52777">
    <property type="entry name" value="CoA-dependent acyltransferases"/>
    <property type="match status" value="1"/>
</dbReference>
<dbReference type="FunFam" id="3.30.559.10:FF:000007">
    <property type="entry name" value="Dihydrolipoamide acetyltransferase component of pyruvate dehydrogenase complex"/>
    <property type="match status" value="1"/>
</dbReference>
<dbReference type="CDD" id="cd06849">
    <property type="entry name" value="lipoyl_domain"/>
    <property type="match status" value="1"/>
</dbReference>
<comment type="pathway">
    <text evidence="2 12">Amino-acid degradation; L-lysine degradation via saccharopine pathway; glutaryl-CoA from L-lysine: step 6/6.</text>
</comment>
<dbReference type="PROSITE" id="PS00189">
    <property type="entry name" value="LIPOYL"/>
    <property type="match status" value="1"/>
</dbReference>
<gene>
    <name evidence="16" type="primary">odhB</name>
    <name evidence="16" type="ORF">R50_0567</name>
</gene>
<keyword evidence="17" id="KW-1185">Reference proteome</keyword>
<evidence type="ECO:0000256" key="12">
    <source>
        <dbReference type="RuleBase" id="RU361138"/>
    </source>
</evidence>
<comment type="catalytic activity">
    <reaction evidence="11 12">
        <text>N(6)-[(R)-dihydrolipoyl]-L-lysyl-[protein] + succinyl-CoA = N(6)-[(R)-S(8)-succinyldihydrolipoyl]-L-lysyl-[protein] + CoA</text>
        <dbReference type="Rhea" id="RHEA:15213"/>
        <dbReference type="Rhea" id="RHEA-COMP:10475"/>
        <dbReference type="Rhea" id="RHEA-COMP:20092"/>
        <dbReference type="ChEBI" id="CHEBI:57287"/>
        <dbReference type="ChEBI" id="CHEBI:57292"/>
        <dbReference type="ChEBI" id="CHEBI:83100"/>
        <dbReference type="ChEBI" id="CHEBI:83120"/>
        <dbReference type="EC" id="2.3.1.61"/>
    </reaction>
</comment>
<dbReference type="PANTHER" id="PTHR43416:SF5">
    <property type="entry name" value="DIHYDROLIPOYLLYSINE-RESIDUE SUCCINYLTRANSFERASE COMPONENT OF 2-OXOGLUTARATE DEHYDROGENASE COMPLEX, MITOCHONDRIAL"/>
    <property type="match status" value="1"/>
</dbReference>
<feature type="compositionally biased region" description="Pro residues" evidence="13">
    <location>
        <begin position="150"/>
        <end position="159"/>
    </location>
</feature>
<dbReference type="Proteomes" id="UP000503399">
    <property type="component" value="Chromosome"/>
</dbReference>
<dbReference type="Gene3D" id="3.30.559.10">
    <property type="entry name" value="Chloramphenicol acetyltransferase-like domain"/>
    <property type="match status" value="1"/>
</dbReference>
<evidence type="ECO:0000256" key="5">
    <source>
        <dbReference type="ARBA" id="ARBA00012945"/>
    </source>
</evidence>